<evidence type="ECO:0000313" key="2">
    <source>
        <dbReference type="EMBL" id="MDR7348071.1"/>
    </source>
</evidence>
<dbReference type="EMBL" id="JAVDYJ010000001">
    <property type="protein sequence ID" value="MDR7348071.1"/>
    <property type="molecule type" value="Genomic_DNA"/>
</dbReference>
<gene>
    <name evidence="2" type="ORF">J2S62_002328</name>
</gene>
<keyword evidence="1" id="KW-0732">Signal</keyword>
<evidence type="ECO:0000256" key="1">
    <source>
        <dbReference type="SAM" id="SignalP"/>
    </source>
</evidence>
<evidence type="ECO:0000313" key="3">
    <source>
        <dbReference type="Proteomes" id="UP001183794"/>
    </source>
</evidence>
<sequence>MQLTPRARSFIVGTPLIGALAFAGCASISDGPVTEAETASVAPTPAATEDLTTTVELGDGHLTFEIPETWDAEFEDLTAALEADERAAEFNGRSAQRAVITSPDETARVDVFTNMPWPDIVAVDADEVQLLHAEPLDMGYEPAEDGYGMWLRAVIGENPEFTDERPTYGAYDERFEGERYLLVVAPYFADDGVGPPDELDGGVAAFRFPFSDTPAGDRADESITIAAGTIRQSVAEDLTGEEGLDAMRAVVDTEEYAELIDIVQSFRVHVEPDAIQP</sequence>
<keyword evidence="3" id="KW-1185">Reference proteome</keyword>
<dbReference type="Proteomes" id="UP001183794">
    <property type="component" value="Unassembled WGS sequence"/>
</dbReference>
<organism evidence="2 3">
    <name type="scientific">Enteractinococcus fodinae</name>
    <dbReference type="NCBI Taxonomy" id="684663"/>
    <lineage>
        <taxon>Bacteria</taxon>
        <taxon>Bacillati</taxon>
        <taxon>Actinomycetota</taxon>
        <taxon>Actinomycetes</taxon>
        <taxon>Micrococcales</taxon>
        <taxon>Micrococcaceae</taxon>
    </lineage>
</organism>
<name>A0ABU2B3V5_9MICC</name>
<comment type="caution">
    <text evidence="2">The sequence shown here is derived from an EMBL/GenBank/DDBJ whole genome shotgun (WGS) entry which is preliminary data.</text>
</comment>
<dbReference type="PROSITE" id="PS51257">
    <property type="entry name" value="PROKAR_LIPOPROTEIN"/>
    <property type="match status" value="1"/>
</dbReference>
<proteinExistence type="predicted"/>
<feature type="signal peptide" evidence="1">
    <location>
        <begin position="1"/>
        <end position="23"/>
    </location>
</feature>
<dbReference type="RefSeq" id="WP_310174912.1">
    <property type="nucleotide sequence ID" value="NZ_BAABHE010000002.1"/>
</dbReference>
<accession>A0ABU2B3V5</accession>
<reference evidence="2 3" key="1">
    <citation type="submission" date="2023-07" db="EMBL/GenBank/DDBJ databases">
        <title>Sequencing the genomes of 1000 actinobacteria strains.</title>
        <authorList>
            <person name="Klenk H.-P."/>
        </authorList>
    </citation>
    <scope>NUCLEOTIDE SEQUENCE [LARGE SCALE GENOMIC DNA]</scope>
    <source>
        <strain evidence="2 3">DSM 22966</strain>
    </source>
</reference>
<feature type="chain" id="PRO_5046707219" evidence="1">
    <location>
        <begin position="24"/>
        <end position="277"/>
    </location>
</feature>
<protein>
    <submittedName>
        <fullName evidence="2">Uncharacterized protein</fullName>
    </submittedName>
</protein>